<dbReference type="PROSITE" id="PS51257">
    <property type="entry name" value="PROKAR_LIPOPROTEIN"/>
    <property type="match status" value="1"/>
</dbReference>
<evidence type="ECO:0000259" key="6">
    <source>
        <dbReference type="PROSITE" id="PS51387"/>
    </source>
</evidence>
<evidence type="ECO:0000313" key="8">
    <source>
        <dbReference type="Proteomes" id="UP001201980"/>
    </source>
</evidence>
<feature type="domain" description="FAD-binding PCMH-type" evidence="6">
    <location>
        <begin position="68"/>
        <end position="239"/>
    </location>
</feature>
<dbReference type="EMBL" id="JAKWBI020000173">
    <property type="protein sequence ID" value="KAJ2900398.1"/>
    <property type="molecule type" value="Genomic_DNA"/>
</dbReference>
<dbReference type="GO" id="GO:0016491">
    <property type="term" value="F:oxidoreductase activity"/>
    <property type="evidence" value="ECO:0007669"/>
    <property type="project" value="UniProtKB-KW"/>
</dbReference>
<evidence type="ECO:0000313" key="7">
    <source>
        <dbReference type="EMBL" id="KAJ2900398.1"/>
    </source>
</evidence>
<dbReference type="PROSITE" id="PS51387">
    <property type="entry name" value="FAD_PCMH"/>
    <property type="match status" value="1"/>
</dbReference>
<dbReference type="Pfam" id="PF01565">
    <property type="entry name" value="FAD_binding_4"/>
    <property type="match status" value="1"/>
</dbReference>
<evidence type="ECO:0000256" key="1">
    <source>
        <dbReference type="ARBA" id="ARBA00005466"/>
    </source>
</evidence>
<keyword evidence="2" id="KW-0285">Flavoprotein</keyword>
<comment type="similarity">
    <text evidence="1">Belongs to the oxygen-dependent FAD-linked oxidoreductase family.</text>
</comment>
<evidence type="ECO:0000256" key="5">
    <source>
        <dbReference type="SAM" id="SignalP"/>
    </source>
</evidence>
<gene>
    <name evidence="7" type="ORF">MKZ38_002455</name>
</gene>
<dbReference type="Gene3D" id="3.30.465.10">
    <property type="match status" value="1"/>
</dbReference>
<dbReference type="AlphaFoldDB" id="A0AAD5WQT6"/>
<dbReference type="InterPro" id="IPR050416">
    <property type="entry name" value="FAD-linked_Oxidoreductase"/>
</dbReference>
<dbReference type="GO" id="GO:0071949">
    <property type="term" value="F:FAD binding"/>
    <property type="evidence" value="ECO:0007669"/>
    <property type="project" value="InterPro"/>
</dbReference>
<organism evidence="7 8">
    <name type="scientific">Zalerion maritima</name>
    <dbReference type="NCBI Taxonomy" id="339359"/>
    <lineage>
        <taxon>Eukaryota</taxon>
        <taxon>Fungi</taxon>
        <taxon>Dikarya</taxon>
        <taxon>Ascomycota</taxon>
        <taxon>Pezizomycotina</taxon>
        <taxon>Sordariomycetes</taxon>
        <taxon>Lulworthiomycetidae</taxon>
        <taxon>Lulworthiales</taxon>
        <taxon>Lulworthiaceae</taxon>
        <taxon>Zalerion</taxon>
    </lineage>
</organism>
<keyword evidence="3" id="KW-0274">FAD</keyword>
<keyword evidence="4" id="KW-0560">Oxidoreductase</keyword>
<dbReference type="InterPro" id="IPR016166">
    <property type="entry name" value="FAD-bd_PCMH"/>
</dbReference>
<dbReference type="InterPro" id="IPR006094">
    <property type="entry name" value="Oxid_FAD_bind_N"/>
</dbReference>
<sequence length="513" mass="54098">MPWTKKTAAATCAAVTLADAALGSGMCSTPTAASCCTALVSSLGGSQIFYPNSTSYTTHMSTYWSVSAALDPWCIALPFTSSDVSAIVSTLAANNCPFGVRGGGHGSFDGSNSVADGVTVDFSSMNSTTYSEDDGLVGIGPGAHWQSVYDTLAPRGVVVTGGRAGTVGVGGFVAGGGNSFHSASHGMACDQVRNFEVVLADGSVVDANADENPDLWAAMKGGSANFGLITRFDMNAISFLDPSSPDIWGGNYLYNLSAGDAVIDALVDFTDGVQDDLNSSAIVYWAYLPALGGMILNAAVENTLGAVSPPAFDGFKNISGLTTDTTTVAPMSNVTLELGSGQPSGFRNVWLTSSFENNAEIMRYAVEQYYTLAETLEGVLSDESEFNLLCMFQPITKSIADRGVEMGGNVMGLDYYTQDSNGIMFLLTLALNGEDQEDLARPYLSAYLDDLDAKAQEMGVGWDWKYLNYADRTQDPLATYGEDAIAKMRAASEQYDPDGVFQTLRSTGFKIPQ</sequence>
<name>A0AAD5WQT6_9PEZI</name>
<dbReference type="SUPFAM" id="SSF56176">
    <property type="entry name" value="FAD-binding/transporter-associated domain-like"/>
    <property type="match status" value="1"/>
</dbReference>
<dbReference type="Proteomes" id="UP001201980">
    <property type="component" value="Unassembled WGS sequence"/>
</dbReference>
<evidence type="ECO:0000256" key="2">
    <source>
        <dbReference type="ARBA" id="ARBA00022630"/>
    </source>
</evidence>
<evidence type="ECO:0000256" key="3">
    <source>
        <dbReference type="ARBA" id="ARBA00022827"/>
    </source>
</evidence>
<dbReference type="PANTHER" id="PTHR42973:SF53">
    <property type="entry name" value="FAD-BINDING PCMH-TYPE DOMAIN-CONTAINING PROTEIN-RELATED"/>
    <property type="match status" value="1"/>
</dbReference>
<dbReference type="InterPro" id="IPR016169">
    <property type="entry name" value="FAD-bd_PCMH_sub2"/>
</dbReference>
<dbReference type="PANTHER" id="PTHR42973">
    <property type="entry name" value="BINDING OXIDOREDUCTASE, PUTATIVE (AFU_ORTHOLOGUE AFUA_1G17690)-RELATED"/>
    <property type="match status" value="1"/>
</dbReference>
<dbReference type="InterPro" id="IPR036318">
    <property type="entry name" value="FAD-bd_PCMH-like_sf"/>
</dbReference>
<feature type="chain" id="PRO_5042246583" evidence="5">
    <location>
        <begin position="21"/>
        <end position="513"/>
    </location>
</feature>
<keyword evidence="8" id="KW-1185">Reference proteome</keyword>
<reference evidence="7" key="1">
    <citation type="submission" date="2022-07" db="EMBL/GenBank/DDBJ databases">
        <title>Draft genome sequence of Zalerion maritima ATCC 34329, a (micro)plastics degrading marine fungus.</title>
        <authorList>
            <person name="Paco A."/>
            <person name="Goncalves M.F.M."/>
            <person name="Rocha-Santos T.A.P."/>
            <person name="Alves A."/>
        </authorList>
    </citation>
    <scope>NUCLEOTIDE SEQUENCE</scope>
    <source>
        <strain evidence="7">ATCC 34329</strain>
    </source>
</reference>
<protein>
    <submittedName>
        <fullName evidence="7">FAD binding domain-containing protein</fullName>
    </submittedName>
</protein>
<evidence type="ECO:0000256" key="4">
    <source>
        <dbReference type="ARBA" id="ARBA00023002"/>
    </source>
</evidence>
<feature type="signal peptide" evidence="5">
    <location>
        <begin position="1"/>
        <end position="20"/>
    </location>
</feature>
<keyword evidence="5" id="KW-0732">Signal</keyword>
<comment type="caution">
    <text evidence="7">The sequence shown here is derived from an EMBL/GenBank/DDBJ whole genome shotgun (WGS) entry which is preliminary data.</text>
</comment>
<accession>A0AAD5WQT6</accession>
<proteinExistence type="inferred from homology"/>